<keyword evidence="2 3" id="KW-0413">Isomerase</keyword>
<comment type="subcellular location">
    <subcellularLocation>
        <location evidence="3">Cytoplasm</location>
    </subcellularLocation>
</comment>
<dbReference type="EMBL" id="PFBX01000049">
    <property type="protein sequence ID" value="PIT87181.1"/>
    <property type="molecule type" value="Genomic_DNA"/>
</dbReference>
<comment type="pathway">
    <text evidence="3">Carbohydrate degradation; glycolysis; D-glyceraldehyde 3-phosphate from glycerone phosphate: step 1/1.</text>
</comment>
<dbReference type="Pfam" id="PF00121">
    <property type="entry name" value="TIM"/>
    <property type="match status" value="1"/>
</dbReference>
<dbReference type="GO" id="GO:0005829">
    <property type="term" value="C:cytosol"/>
    <property type="evidence" value="ECO:0007669"/>
    <property type="project" value="TreeGrafter"/>
</dbReference>
<gene>
    <name evidence="4" type="ORF">COU31_04445</name>
</gene>
<dbReference type="UniPathway" id="UPA00138"/>
<dbReference type="UniPathway" id="UPA00109">
    <property type="reaction ID" value="UER00189"/>
</dbReference>
<dbReference type="PROSITE" id="PS51440">
    <property type="entry name" value="TIM_2"/>
    <property type="match status" value="1"/>
</dbReference>
<comment type="similarity">
    <text evidence="1 3">Belongs to the triosephosphate isomerase family.</text>
</comment>
<dbReference type="AlphaFoldDB" id="A0A2M6W324"/>
<comment type="pathway">
    <text evidence="3">Carbohydrate biosynthesis; gluconeogenesis.</text>
</comment>
<accession>A0A2M6W324</accession>
<dbReference type="GO" id="GO:0006096">
    <property type="term" value="P:glycolytic process"/>
    <property type="evidence" value="ECO:0007669"/>
    <property type="project" value="UniProtKB-UniRule"/>
</dbReference>
<dbReference type="InterPro" id="IPR013785">
    <property type="entry name" value="Aldolase_TIM"/>
</dbReference>
<dbReference type="GO" id="GO:0004807">
    <property type="term" value="F:triose-phosphate isomerase activity"/>
    <property type="evidence" value="ECO:0007669"/>
    <property type="project" value="UniProtKB-UniRule"/>
</dbReference>
<evidence type="ECO:0000256" key="2">
    <source>
        <dbReference type="ARBA" id="ARBA00023235"/>
    </source>
</evidence>
<evidence type="ECO:0000256" key="3">
    <source>
        <dbReference type="RuleBase" id="RU363013"/>
    </source>
</evidence>
<dbReference type="GO" id="GO:0046166">
    <property type="term" value="P:glyceraldehyde-3-phosphate biosynthetic process"/>
    <property type="evidence" value="ECO:0007669"/>
    <property type="project" value="TreeGrafter"/>
</dbReference>
<name>A0A2M6W324_9BACT</name>
<comment type="subunit">
    <text evidence="3">Homodimer.</text>
</comment>
<keyword evidence="3" id="KW-0324">Glycolysis</keyword>
<dbReference type="PANTHER" id="PTHR21139">
    <property type="entry name" value="TRIOSEPHOSPHATE ISOMERASE"/>
    <property type="match status" value="1"/>
</dbReference>
<keyword evidence="3" id="KW-0963">Cytoplasm</keyword>
<protein>
    <recommendedName>
        <fullName evidence="3">Triosephosphate isomerase</fullName>
        <ecNumber evidence="3">5.3.1.1</ecNumber>
    </recommendedName>
</protein>
<dbReference type="GO" id="GO:0006094">
    <property type="term" value="P:gluconeogenesis"/>
    <property type="evidence" value="ECO:0007669"/>
    <property type="project" value="UniProtKB-UniPathway"/>
</dbReference>
<reference evidence="5" key="1">
    <citation type="submission" date="2017-09" db="EMBL/GenBank/DDBJ databases">
        <title>Depth-based differentiation of microbial function through sediment-hosted aquifers and enrichment of novel symbionts in the deep terrestrial subsurface.</title>
        <authorList>
            <person name="Probst A.J."/>
            <person name="Ladd B."/>
            <person name="Jarett J.K."/>
            <person name="Geller-Mcgrath D.E."/>
            <person name="Sieber C.M.K."/>
            <person name="Emerson J.B."/>
            <person name="Anantharaman K."/>
            <person name="Thomas B.C."/>
            <person name="Malmstrom R."/>
            <person name="Stieglmeier M."/>
            <person name="Klingl A."/>
            <person name="Woyke T."/>
            <person name="Ryan C.M."/>
            <person name="Banfield J.F."/>
        </authorList>
    </citation>
    <scope>NUCLEOTIDE SEQUENCE [LARGE SCALE GENOMIC DNA]</scope>
</reference>
<sequence>MKKIYLFANWKMYLNLRESQELAGDFTRLAVKMSPSVEMAVFPSALAWASIRDVLNLADIRLGAQNVYWVDKGGYTGEISAAMYKEAGCHYALVGHSERRHQFNESNSEVRKKMEAVLTAGLTPVLCVGETDQERADGMSEQIVRRQVARALTDLDWSFDHELFIAYEPVWAISKSGVGVACDAREAERMHAVIKKEVNAILPNVKPIILYGGSVRPENIAEYLSSSLVDGVLVGGASVKSDSWQSMVKISSQVNID</sequence>
<dbReference type="InterPro" id="IPR000652">
    <property type="entry name" value="Triosephosphate_isomerase"/>
</dbReference>
<keyword evidence="3" id="KW-0312">Gluconeogenesis</keyword>
<comment type="catalytic activity">
    <reaction evidence="3">
        <text>D-glyceraldehyde 3-phosphate = dihydroxyacetone phosphate</text>
        <dbReference type="Rhea" id="RHEA:18585"/>
        <dbReference type="ChEBI" id="CHEBI:57642"/>
        <dbReference type="ChEBI" id="CHEBI:59776"/>
        <dbReference type="EC" id="5.3.1.1"/>
    </reaction>
</comment>
<dbReference type="PANTHER" id="PTHR21139:SF42">
    <property type="entry name" value="TRIOSEPHOSPHATE ISOMERASE"/>
    <property type="match status" value="1"/>
</dbReference>
<dbReference type="Gene3D" id="3.20.20.70">
    <property type="entry name" value="Aldolase class I"/>
    <property type="match status" value="1"/>
</dbReference>
<dbReference type="GO" id="GO:0019563">
    <property type="term" value="P:glycerol catabolic process"/>
    <property type="evidence" value="ECO:0007669"/>
    <property type="project" value="TreeGrafter"/>
</dbReference>
<evidence type="ECO:0000256" key="1">
    <source>
        <dbReference type="ARBA" id="ARBA00007422"/>
    </source>
</evidence>
<proteinExistence type="inferred from homology"/>
<evidence type="ECO:0000313" key="5">
    <source>
        <dbReference type="Proteomes" id="UP000231183"/>
    </source>
</evidence>
<dbReference type="CDD" id="cd00311">
    <property type="entry name" value="TIM"/>
    <property type="match status" value="1"/>
</dbReference>
<comment type="caution">
    <text evidence="4">The sequence shown here is derived from an EMBL/GenBank/DDBJ whole genome shotgun (WGS) entry which is preliminary data.</text>
</comment>
<organism evidence="4 5">
    <name type="scientific">Candidatus Magasanikbacteria bacterium CG10_big_fil_rev_8_21_14_0_10_40_10</name>
    <dbReference type="NCBI Taxonomy" id="1974648"/>
    <lineage>
        <taxon>Bacteria</taxon>
        <taxon>Candidatus Magasanikiibacteriota</taxon>
    </lineage>
</organism>
<evidence type="ECO:0000313" key="4">
    <source>
        <dbReference type="EMBL" id="PIT87181.1"/>
    </source>
</evidence>
<dbReference type="SUPFAM" id="SSF51351">
    <property type="entry name" value="Triosephosphate isomerase (TIM)"/>
    <property type="match status" value="1"/>
</dbReference>
<dbReference type="NCBIfam" id="TIGR00419">
    <property type="entry name" value="tim"/>
    <property type="match status" value="1"/>
</dbReference>
<dbReference type="InterPro" id="IPR035990">
    <property type="entry name" value="TIM_sf"/>
</dbReference>
<dbReference type="Proteomes" id="UP000231183">
    <property type="component" value="Unassembled WGS sequence"/>
</dbReference>
<dbReference type="EC" id="5.3.1.1" evidence="3"/>